<comment type="similarity">
    <text evidence="8">Belongs to the glycosyltransferase 2 family. CrtQ subfamily.</text>
</comment>
<dbReference type="PANTHER" id="PTHR43646">
    <property type="entry name" value="GLYCOSYLTRANSFERASE"/>
    <property type="match status" value="1"/>
</dbReference>
<evidence type="ECO:0000256" key="6">
    <source>
        <dbReference type="ARBA" id="ARBA00037281"/>
    </source>
</evidence>
<proteinExistence type="inferred from homology"/>
<evidence type="ECO:0000256" key="7">
    <source>
        <dbReference type="ARBA" id="ARBA00037904"/>
    </source>
</evidence>
<keyword evidence="12" id="KW-1185">Reference proteome</keyword>
<gene>
    <name evidence="11" type="ORF">OG579_12325</name>
</gene>
<evidence type="ECO:0000256" key="5">
    <source>
        <dbReference type="ARBA" id="ARBA00023136"/>
    </source>
</evidence>
<evidence type="ECO:0000256" key="4">
    <source>
        <dbReference type="ARBA" id="ARBA00022679"/>
    </source>
</evidence>
<name>A0AAU4K8R9_9NOCA</name>
<evidence type="ECO:0000313" key="12">
    <source>
        <dbReference type="Proteomes" id="UP001432128"/>
    </source>
</evidence>
<evidence type="ECO:0000313" key="11">
    <source>
        <dbReference type="EMBL" id="WUM22381.1"/>
    </source>
</evidence>
<feature type="domain" description="Glycosyltransferase 2-like" evidence="10">
    <location>
        <begin position="2"/>
        <end position="141"/>
    </location>
</feature>
<keyword evidence="3 11" id="KW-0328">Glycosyltransferase</keyword>
<keyword evidence="4 11" id="KW-0808">Transferase</keyword>
<evidence type="ECO:0000256" key="1">
    <source>
        <dbReference type="ARBA" id="ARBA00004236"/>
    </source>
</evidence>
<evidence type="ECO:0000256" key="3">
    <source>
        <dbReference type="ARBA" id="ARBA00022676"/>
    </source>
</evidence>
<dbReference type="GO" id="GO:0005886">
    <property type="term" value="C:plasma membrane"/>
    <property type="evidence" value="ECO:0007669"/>
    <property type="project" value="UniProtKB-SubCell"/>
</dbReference>
<organism evidence="11 12">
    <name type="scientific">Williamsia herbipolensis</name>
    <dbReference type="NCBI Taxonomy" id="1603258"/>
    <lineage>
        <taxon>Bacteria</taxon>
        <taxon>Bacillati</taxon>
        <taxon>Actinomycetota</taxon>
        <taxon>Actinomycetes</taxon>
        <taxon>Mycobacteriales</taxon>
        <taxon>Nocardiaceae</taxon>
        <taxon>Williamsia</taxon>
    </lineage>
</organism>
<comment type="function">
    <text evidence="6">Catalyzes the glycosylation of 4,4'-diaponeurosporenoate, i.e. the esterification of glucose at the C1'' position with the carboxyl group of 4,4'-diaponeurosporenic acid, to form glycosyl-4,4'-diaponeurosporenoate. This is a step in the biosynthesis of staphyloxanthin, an orange pigment present in most staphylococci strains.</text>
</comment>
<evidence type="ECO:0000256" key="2">
    <source>
        <dbReference type="ARBA" id="ARBA00022475"/>
    </source>
</evidence>
<accession>A0AAU4K8R9</accession>
<reference evidence="11 12" key="1">
    <citation type="submission" date="2022-10" db="EMBL/GenBank/DDBJ databases">
        <title>The complete genomes of actinobacterial strains from the NBC collection.</title>
        <authorList>
            <person name="Joergensen T.S."/>
            <person name="Alvarez Arevalo M."/>
            <person name="Sterndorff E.B."/>
            <person name="Faurdal D."/>
            <person name="Vuksanovic O."/>
            <person name="Mourched A.-S."/>
            <person name="Charusanti P."/>
            <person name="Shaw S."/>
            <person name="Blin K."/>
            <person name="Weber T."/>
        </authorList>
    </citation>
    <scope>NUCLEOTIDE SEQUENCE [LARGE SCALE GENOMIC DNA]</scope>
    <source>
        <strain evidence="11 12">NBC_00319</strain>
    </source>
</reference>
<dbReference type="SUPFAM" id="SSF53448">
    <property type="entry name" value="Nucleotide-diphospho-sugar transferases"/>
    <property type="match status" value="1"/>
</dbReference>
<sequence>MVVPAHNERDDLPEALAAIDRAAAQVSVPVHVVVVADACDDGSETVVGRHVEVLTIGARNVGVARATGFSGFPCTADVWFANTDADSRVPADWLVHHLRLADAGADAVLGTIVPENWERWPRDAAQRFAAQYVDRDGHRHIHGANLGVRASVYGALGGFAPLTHDEDVDLVRRLRAHRYAMEWSAQAPVVTSTRARGRVPAGFATSLPALLDTPVTATPSVVAG</sequence>
<evidence type="ECO:0000256" key="9">
    <source>
        <dbReference type="ARBA" id="ARBA00040345"/>
    </source>
</evidence>
<dbReference type="GO" id="GO:0016757">
    <property type="term" value="F:glycosyltransferase activity"/>
    <property type="evidence" value="ECO:0007669"/>
    <property type="project" value="UniProtKB-KW"/>
</dbReference>
<protein>
    <recommendedName>
        <fullName evidence="9">4,4'-diaponeurosporenoate glycosyltransferase</fullName>
    </recommendedName>
</protein>
<dbReference type="KEGG" id="whr:OG579_12325"/>
<dbReference type="PANTHER" id="PTHR43646:SF2">
    <property type="entry name" value="GLYCOSYLTRANSFERASE 2-LIKE DOMAIN-CONTAINING PROTEIN"/>
    <property type="match status" value="1"/>
</dbReference>
<keyword evidence="2" id="KW-1003">Cell membrane</keyword>
<dbReference type="Proteomes" id="UP001432128">
    <property type="component" value="Chromosome"/>
</dbReference>
<dbReference type="Gene3D" id="3.90.550.10">
    <property type="entry name" value="Spore Coat Polysaccharide Biosynthesis Protein SpsA, Chain A"/>
    <property type="match status" value="1"/>
</dbReference>
<comment type="subcellular location">
    <subcellularLocation>
        <location evidence="1">Cell membrane</location>
    </subcellularLocation>
</comment>
<dbReference type="InterPro" id="IPR001173">
    <property type="entry name" value="Glyco_trans_2-like"/>
</dbReference>
<evidence type="ECO:0000259" key="10">
    <source>
        <dbReference type="Pfam" id="PF00535"/>
    </source>
</evidence>
<evidence type="ECO:0000256" key="8">
    <source>
        <dbReference type="ARBA" id="ARBA00038120"/>
    </source>
</evidence>
<comment type="pathway">
    <text evidence="7">Carotenoid biosynthesis; staphyloxanthin biosynthesis; staphyloxanthin from farnesyl diphosphate: step 4/5.</text>
</comment>
<dbReference type="EMBL" id="CP108021">
    <property type="protein sequence ID" value="WUM22381.1"/>
    <property type="molecule type" value="Genomic_DNA"/>
</dbReference>
<keyword evidence="5" id="KW-0472">Membrane</keyword>
<dbReference type="AlphaFoldDB" id="A0AAU4K8R9"/>
<dbReference type="InterPro" id="IPR029044">
    <property type="entry name" value="Nucleotide-diphossugar_trans"/>
</dbReference>
<dbReference type="Pfam" id="PF00535">
    <property type="entry name" value="Glycos_transf_2"/>
    <property type="match status" value="1"/>
</dbReference>